<evidence type="ECO:0000256" key="16">
    <source>
        <dbReference type="SAM" id="Phobius"/>
    </source>
</evidence>
<keyword evidence="6" id="KW-0138">CF(0)</keyword>
<feature type="coiled-coil region" evidence="14">
    <location>
        <begin position="59"/>
        <end position="97"/>
    </location>
</feature>
<keyword evidence="4" id="KW-0813">Transport</keyword>
<name>A0A6J7S190_9ZZZZ</name>
<dbReference type="EMBL" id="CAESAO010000076">
    <property type="protein sequence ID" value="CAB4344415.1"/>
    <property type="molecule type" value="Genomic_DNA"/>
</dbReference>
<evidence type="ECO:0000256" key="13">
    <source>
        <dbReference type="ARBA" id="ARBA00025198"/>
    </source>
</evidence>
<accession>A0A6J7S190</accession>
<organism evidence="18">
    <name type="scientific">freshwater metagenome</name>
    <dbReference type="NCBI Taxonomy" id="449393"/>
    <lineage>
        <taxon>unclassified sequences</taxon>
        <taxon>metagenomes</taxon>
        <taxon>ecological metagenomes</taxon>
    </lineage>
</organism>
<dbReference type="GO" id="GO:0015986">
    <property type="term" value="P:proton motive force-driven ATP synthesis"/>
    <property type="evidence" value="ECO:0007669"/>
    <property type="project" value="InterPro"/>
</dbReference>
<evidence type="ECO:0000256" key="11">
    <source>
        <dbReference type="ARBA" id="ARBA00023136"/>
    </source>
</evidence>
<keyword evidence="11 16" id="KW-0472">Membrane</keyword>
<evidence type="ECO:0000256" key="5">
    <source>
        <dbReference type="ARBA" id="ARBA00022475"/>
    </source>
</evidence>
<comment type="function">
    <text evidence="13">F(1)F(0) ATP synthase produces ATP from ADP in the presence of a proton or sodium gradient. F-type ATPases consist of two structural domains, F(1) containing the extramembraneous catalytic core and F(0) containing the membrane proton channel, linked together by a central stalk and a peripheral stalk. During catalysis, ATP synthesis in the catalytic domain of F(1) is coupled via a rotary mechanism of the central stalk subunits to proton translocation.</text>
</comment>
<keyword evidence="5" id="KW-1003">Cell membrane</keyword>
<dbReference type="CDD" id="cd06503">
    <property type="entry name" value="ATP-synt_Fo_b"/>
    <property type="match status" value="1"/>
</dbReference>
<dbReference type="GO" id="GO:0012505">
    <property type="term" value="C:endomembrane system"/>
    <property type="evidence" value="ECO:0007669"/>
    <property type="project" value="UniProtKB-SubCell"/>
</dbReference>
<keyword evidence="10" id="KW-0406">Ion transport</keyword>
<dbReference type="GO" id="GO:0046961">
    <property type="term" value="F:proton-transporting ATPase activity, rotational mechanism"/>
    <property type="evidence" value="ECO:0007669"/>
    <property type="project" value="TreeGrafter"/>
</dbReference>
<evidence type="ECO:0000256" key="3">
    <source>
        <dbReference type="ARBA" id="ARBA00005513"/>
    </source>
</evidence>
<dbReference type="GO" id="GO:0045259">
    <property type="term" value="C:proton-transporting ATP synthase complex"/>
    <property type="evidence" value="ECO:0007669"/>
    <property type="project" value="UniProtKB-KW"/>
</dbReference>
<dbReference type="InterPro" id="IPR005864">
    <property type="entry name" value="ATP_synth_F0_bsu_bac"/>
</dbReference>
<keyword evidence="9 16" id="KW-1133">Transmembrane helix</keyword>
<evidence type="ECO:0000256" key="10">
    <source>
        <dbReference type="ARBA" id="ARBA00023065"/>
    </source>
</evidence>
<sequence>MHAVLTPLAASEGGSSFLVSPNVGLMIWTLLAFGVTLVVLNKFAFPAIRDALDKRVKMIDDSIEDAKKAREESDALLAEYRERLKDARVQADEIVARARKAAETHEHDSSEEARAKRAEMLEQTRRDIDAETRRAIEEIRSEVANLTVLATEKVTGRVLTDADQQRLVDEALGELDFSAISGERRN</sequence>
<dbReference type="AlphaFoldDB" id="A0A6J7S190"/>
<dbReference type="InterPro" id="IPR050059">
    <property type="entry name" value="ATP_synthase_B_chain"/>
</dbReference>
<dbReference type="PANTHER" id="PTHR33445">
    <property type="entry name" value="ATP SYNTHASE SUBUNIT B', CHLOROPLASTIC"/>
    <property type="match status" value="1"/>
</dbReference>
<gene>
    <name evidence="17" type="ORF">UFOPK3522_00952</name>
    <name evidence="18" type="ORF">UFOPK4175_00728</name>
</gene>
<comment type="similarity">
    <text evidence="3">Belongs to the ATPase B chain family.</text>
</comment>
<keyword evidence="7 16" id="KW-0812">Transmembrane</keyword>
<dbReference type="Gene3D" id="6.10.250.1580">
    <property type="match status" value="1"/>
</dbReference>
<dbReference type="HAMAP" id="MF_01398">
    <property type="entry name" value="ATP_synth_b_bprime"/>
    <property type="match status" value="1"/>
</dbReference>
<feature type="transmembrane region" description="Helical" evidence="16">
    <location>
        <begin position="25"/>
        <end position="45"/>
    </location>
</feature>
<evidence type="ECO:0000313" key="17">
    <source>
        <dbReference type="EMBL" id="CAB4344415.1"/>
    </source>
</evidence>
<dbReference type="PANTHER" id="PTHR33445:SF1">
    <property type="entry name" value="ATP SYNTHASE SUBUNIT B"/>
    <property type="match status" value="1"/>
</dbReference>
<reference evidence="18" key="1">
    <citation type="submission" date="2020-05" db="EMBL/GenBank/DDBJ databases">
        <authorList>
            <person name="Chiriac C."/>
            <person name="Salcher M."/>
            <person name="Ghai R."/>
            <person name="Kavagutti S V."/>
        </authorList>
    </citation>
    <scope>NUCLEOTIDE SEQUENCE</scope>
</reference>
<evidence type="ECO:0000256" key="12">
    <source>
        <dbReference type="ARBA" id="ARBA00023310"/>
    </source>
</evidence>
<proteinExistence type="inferred from homology"/>
<feature type="region of interest" description="Disordered" evidence="15">
    <location>
        <begin position="100"/>
        <end position="124"/>
    </location>
</feature>
<evidence type="ECO:0000256" key="7">
    <source>
        <dbReference type="ARBA" id="ARBA00022692"/>
    </source>
</evidence>
<evidence type="ECO:0000256" key="2">
    <source>
        <dbReference type="ARBA" id="ARBA00004308"/>
    </source>
</evidence>
<keyword evidence="14" id="KW-0175">Coiled coil</keyword>
<protein>
    <submittedName>
        <fullName evidence="18">Unannotated protein</fullName>
    </submittedName>
</protein>
<keyword evidence="8" id="KW-0375">Hydrogen ion transport</keyword>
<dbReference type="InterPro" id="IPR028987">
    <property type="entry name" value="ATP_synth_B-like_membr_sf"/>
</dbReference>
<keyword evidence="12" id="KW-0066">ATP synthesis</keyword>
<dbReference type="SUPFAM" id="SSF81573">
    <property type="entry name" value="F1F0 ATP synthase subunit B, membrane domain"/>
    <property type="match status" value="1"/>
</dbReference>
<dbReference type="EMBL" id="CAFBPX010000117">
    <property type="protein sequence ID" value="CAB5034873.1"/>
    <property type="molecule type" value="Genomic_DNA"/>
</dbReference>
<evidence type="ECO:0000256" key="15">
    <source>
        <dbReference type="SAM" id="MobiDB-lite"/>
    </source>
</evidence>
<dbReference type="InterPro" id="IPR002146">
    <property type="entry name" value="ATP_synth_b/b'su_bac/chlpt"/>
</dbReference>
<evidence type="ECO:0000256" key="8">
    <source>
        <dbReference type="ARBA" id="ARBA00022781"/>
    </source>
</evidence>
<comment type="subcellular location">
    <subcellularLocation>
        <location evidence="2">Endomembrane system</location>
    </subcellularLocation>
    <subcellularLocation>
        <location evidence="1">Membrane</location>
        <topology evidence="1">Single-pass membrane protein</topology>
    </subcellularLocation>
</comment>
<evidence type="ECO:0000256" key="1">
    <source>
        <dbReference type="ARBA" id="ARBA00004167"/>
    </source>
</evidence>
<evidence type="ECO:0000313" key="18">
    <source>
        <dbReference type="EMBL" id="CAB5034873.1"/>
    </source>
</evidence>
<evidence type="ECO:0000256" key="4">
    <source>
        <dbReference type="ARBA" id="ARBA00022448"/>
    </source>
</evidence>
<dbReference type="Pfam" id="PF00430">
    <property type="entry name" value="ATP-synt_B"/>
    <property type="match status" value="1"/>
</dbReference>
<evidence type="ECO:0000256" key="9">
    <source>
        <dbReference type="ARBA" id="ARBA00022989"/>
    </source>
</evidence>
<evidence type="ECO:0000256" key="6">
    <source>
        <dbReference type="ARBA" id="ARBA00022547"/>
    </source>
</evidence>
<dbReference type="NCBIfam" id="TIGR01144">
    <property type="entry name" value="ATP_synt_b"/>
    <property type="match status" value="1"/>
</dbReference>
<evidence type="ECO:0000256" key="14">
    <source>
        <dbReference type="SAM" id="Coils"/>
    </source>
</evidence>